<evidence type="ECO:0000256" key="4">
    <source>
        <dbReference type="ARBA" id="ARBA00012362"/>
    </source>
</evidence>
<evidence type="ECO:0000313" key="12">
    <source>
        <dbReference type="Proteomes" id="UP000286268"/>
    </source>
</evidence>
<protein>
    <recommendedName>
        <fullName evidence="4">indole-3-glycerol-phosphate synthase</fullName>
        <ecNumber evidence="4">4.1.1.48</ecNumber>
    </recommendedName>
</protein>
<keyword evidence="5" id="KW-0028">Amino-acid biosynthesis</keyword>
<comment type="catalytic activity">
    <reaction evidence="1">
        <text>1-(2-carboxyphenylamino)-1-deoxy-D-ribulose 5-phosphate + H(+) = (1S,2R)-1-C-(indol-3-yl)glycerol 3-phosphate + CO2 + H2O</text>
        <dbReference type="Rhea" id="RHEA:23476"/>
        <dbReference type="ChEBI" id="CHEBI:15377"/>
        <dbReference type="ChEBI" id="CHEBI:15378"/>
        <dbReference type="ChEBI" id="CHEBI:16526"/>
        <dbReference type="ChEBI" id="CHEBI:58613"/>
        <dbReference type="ChEBI" id="CHEBI:58866"/>
        <dbReference type="EC" id="4.1.1.48"/>
    </reaction>
</comment>
<accession>A0A3R5QW20</accession>
<dbReference type="EMBL" id="CP025746">
    <property type="protein sequence ID" value="QAA33967.1"/>
    <property type="molecule type" value="Genomic_DNA"/>
</dbReference>
<evidence type="ECO:0000313" key="11">
    <source>
        <dbReference type="EMBL" id="QAA33967.1"/>
    </source>
</evidence>
<evidence type="ECO:0000256" key="1">
    <source>
        <dbReference type="ARBA" id="ARBA00001633"/>
    </source>
</evidence>
<dbReference type="PANTHER" id="PTHR22854:SF2">
    <property type="entry name" value="INDOLE-3-GLYCEROL-PHOSPHATE SYNTHASE"/>
    <property type="match status" value="1"/>
</dbReference>
<dbReference type="KEGG" id="cmah:C1I91_21365"/>
<organism evidence="11 12">
    <name type="scientific">Clostridium manihotivorum</name>
    <dbReference type="NCBI Taxonomy" id="2320868"/>
    <lineage>
        <taxon>Bacteria</taxon>
        <taxon>Bacillati</taxon>
        <taxon>Bacillota</taxon>
        <taxon>Clostridia</taxon>
        <taxon>Eubacteriales</taxon>
        <taxon>Clostridiaceae</taxon>
        <taxon>Clostridium</taxon>
    </lineage>
</organism>
<dbReference type="InterPro" id="IPR011060">
    <property type="entry name" value="RibuloseP-bd_barrel"/>
</dbReference>
<dbReference type="GO" id="GO:0004640">
    <property type="term" value="F:phosphoribosylanthranilate isomerase activity"/>
    <property type="evidence" value="ECO:0007669"/>
    <property type="project" value="TreeGrafter"/>
</dbReference>
<keyword evidence="12" id="KW-1185">Reference proteome</keyword>
<evidence type="ECO:0000256" key="8">
    <source>
        <dbReference type="ARBA" id="ARBA00023141"/>
    </source>
</evidence>
<dbReference type="InterPro" id="IPR013785">
    <property type="entry name" value="Aldolase_TIM"/>
</dbReference>
<dbReference type="NCBIfam" id="NF001377">
    <property type="entry name" value="PRK00278.2-4"/>
    <property type="match status" value="1"/>
</dbReference>
<dbReference type="AlphaFoldDB" id="A0A3R5QW20"/>
<dbReference type="EC" id="4.1.1.48" evidence="4"/>
<dbReference type="CDD" id="cd00331">
    <property type="entry name" value="IGPS"/>
    <property type="match status" value="1"/>
</dbReference>
<keyword evidence="8" id="KW-0057">Aromatic amino acid biosynthesis</keyword>
<reference evidence="11 12" key="1">
    <citation type="submission" date="2018-01" db="EMBL/GenBank/DDBJ databases">
        <title>Genome Sequencing and Assembly of Anaerobacter polyendosporus strain CT4.</title>
        <authorList>
            <person name="Tachaapaikoon C."/>
            <person name="Sutheeworapong S."/>
            <person name="Jenjaroenpun P."/>
            <person name="Wongsurawat T."/>
            <person name="Nookeaw I."/>
            <person name="Cheawchanlertfa P."/>
            <person name="Kosugi A."/>
            <person name="Cheevadhanarak S."/>
            <person name="Ratanakhanokchai K."/>
        </authorList>
    </citation>
    <scope>NUCLEOTIDE SEQUENCE [LARGE SCALE GENOMIC DNA]</scope>
    <source>
        <strain evidence="11 12">CT4</strain>
    </source>
</reference>
<keyword evidence="6" id="KW-0210">Decarboxylase</keyword>
<dbReference type="InterPro" id="IPR045186">
    <property type="entry name" value="Indole-3-glycerol_P_synth"/>
</dbReference>
<evidence type="ECO:0000256" key="6">
    <source>
        <dbReference type="ARBA" id="ARBA00022793"/>
    </source>
</evidence>
<feature type="domain" description="Indole-3-glycerol phosphate synthase" evidence="10">
    <location>
        <begin position="5"/>
        <end position="248"/>
    </location>
</feature>
<dbReference type="FunFam" id="3.20.20.70:FF:000024">
    <property type="entry name" value="Indole-3-glycerol phosphate synthase"/>
    <property type="match status" value="1"/>
</dbReference>
<keyword evidence="9" id="KW-0456">Lyase</keyword>
<dbReference type="Proteomes" id="UP000286268">
    <property type="component" value="Chromosome"/>
</dbReference>
<comment type="similarity">
    <text evidence="3">Belongs to the TrpC family.</text>
</comment>
<dbReference type="Pfam" id="PF00218">
    <property type="entry name" value="IGPS"/>
    <property type="match status" value="1"/>
</dbReference>
<dbReference type="GO" id="GO:0000162">
    <property type="term" value="P:L-tryptophan biosynthetic process"/>
    <property type="evidence" value="ECO:0007669"/>
    <property type="project" value="UniProtKB-UniPathway"/>
</dbReference>
<comment type="pathway">
    <text evidence="2">Amino-acid biosynthesis; L-tryptophan biosynthesis; L-tryptophan from chorismate: step 4/5.</text>
</comment>
<dbReference type="PROSITE" id="PS00614">
    <property type="entry name" value="IGPS"/>
    <property type="match status" value="1"/>
</dbReference>
<dbReference type="Gene3D" id="3.20.20.70">
    <property type="entry name" value="Aldolase class I"/>
    <property type="match status" value="1"/>
</dbReference>
<dbReference type="PANTHER" id="PTHR22854">
    <property type="entry name" value="TRYPTOPHAN BIOSYNTHESIS PROTEIN"/>
    <property type="match status" value="1"/>
</dbReference>
<evidence type="ECO:0000256" key="5">
    <source>
        <dbReference type="ARBA" id="ARBA00022605"/>
    </source>
</evidence>
<evidence type="ECO:0000256" key="9">
    <source>
        <dbReference type="ARBA" id="ARBA00023239"/>
    </source>
</evidence>
<dbReference type="GO" id="GO:0004425">
    <property type="term" value="F:indole-3-glycerol-phosphate synthase activity"/>
    <property type="evidence" value="ECO:0007669"/>
    <property type="project" value="UniProtKB-EC"/>
</dbReference>
<evidence type="ECO:0000256" key="7">
    <source>
        <dbReference type="ARBA" id="ARBA00022822"/>
    </source>
</evidence>
<dbReference type="OrthoDB" id="9804217at2"/>
<dbReference type="InterPro" id="IPR013798">
    <property type="entry name" value="Indole-3-glycerol_P_synth_dom"/>
</dbReference>
<evidence type="ECO:0000259" key="10">
    <source>
        <dbReference type="Pfam" id="PF00218"/>
    </source>
</evidence>
<dbReference type="SUPFAM" id="SSF51366">
    <property type="entry name" value="Ribulose-phoshate binding barrel"/>
    <property type="match status" value="1"/>
</dbReference>
<evidence type="ECO:0000256" key="3">
    <source>
        <dbReference type="ARBA" id="ARBA00008737"/>
    </source>
</evidence>
<sequence>MKNFLEKILELKEVEVQELKLKYKRNGFPERKREFYSFLEGFQNNDFKIISEIKKASPSKGDLNMDLKPEARALEYVASGTDCISVLTEKHFFKGKEEDLYEVCEAVSIPVLRKDFIIDSVQLYQSLSLGADLVLLIAAINSKENLKRLYEEALSLGLEVLVEIHDEEDLEKIKELKPKLIGINNRNLKTFEVNVENTITLKEKMDFPDSYIISESGFNSLDKVKKVKQKGIRGILVGEAFVTSSNFQELLLSFKGGPV</sequence>
<proteinExistence type="inferred from homology"/>
<evidence type="ECO:0000256" key="2">
    <source>
        <dbReference type="ARBA" id="ARBA00004696"/>
    </source>
</evidence>
<dbReference type="RefSeq" id="WP_128214687.1">
    <property type="nucleotide sequence ID" value="NZ_CP025746.1"/>
</dbReference>
<name>A0A3R5QW20_9CLOT</name>
<dbReference type="UniPathway" id="UPA00035">
    <property type="reaction ID" value="UER00043"/>
</dbReference>
<gene>
    <name evidence="11" type="ORF">C1I91_21365</name>
</gene>
<keyword evidence="7" id="KW-0822">Tryptophan biosynthesis</keyword>
<dbReference type="InterPro" id="IPR001468">
    <property type="entry name" value="Indole-3-GlycerolPSynthase_CS"/>
</dbReference>